<keyword evidence="2" id="KW-0560">Oxidoreductase</keyword>
<accession>A0A1Y1L676</accession>
<dbReference type="SUPFAM" id="SSF51735">
    <property type="entry name" value="NAD(P)-binding Rossmann-fold domains"/>
    <property type="match status" value="1"/>
</dbReference>
<dbReference type="PANTHER" id="PTHR44229">
    <property type="entry name" value="15-HYDROXYPROSTAGLANDIN DEHYDROGENASE [NAD(+)]"/>
    <property type="match status" value="1"/>
</dbReference>
<dbReference type="PANTHER" id="PTHR44229:SF8">
    <property type="entry name" value="ALCOHOL DEHYDROGENASE-RELATED"/>
    <property type="match status" value="1"/>
</dbReference>
<reference evidence="4" key="1">
    <citation type="journal article" date="2016" name="Sci. Rep.">
        <title>Molecular characterization of firefly nuptial gifts: a multi-omics approach sheds light on postcopulatory sexual selection.</title>
        <authorList>
            <person name="Al-Wathiqui N."/>
            <person name="Fallon T.R."/>
            <person name="South A."/>
            <person name="Weng J.K."/>
            <person name="Lewis S.M."/>
        </authorList>
    </citation>
    <scope>NUCLEOTIDE SEQUENCE</scope>
</reference>
<dbReference type="PRINTS" id="PR00081">
    <property type="entry name" value="GDHRDH"/>
</dbReference>
<dbReference type="GO" id="GO:0005737">
    <property type="term" value="C:cytoplasm"/>
    <property type="evidence" value="ECO:0007669"/>
    <property type="project" value="TreeGrafter"/>
</dbReference>
<evidence type="ECO:0000256" key="3">
    <source>
        <dbReference type="RuleBase" id="RU000363"/>
    </source>
</evidence>
<evidence type="ECO:0000256" key="2">
    <source>
        <dbReference type="ARBA" id="ARBA00023002"/>
    </source>
</evidence>
<dbReference type="GO" id="GO:0016616">
    <property type="term" value="F:oxidoreductase activity, acting on the CH-OH group of donors, NAD or NADP as acceptor"/>
    <property type="evidence" value="ECO:0007669"/>
    <property type="project" value="TreeGrafter"/>
</dbReference>
<dbReference type="EMBL" id="GEZM01065835">
    <property type="protein sequence ID" value="JAV68311.1"/>
    <property type="molecule type" value="Transcribed_RNA"/>
</dbReference>
<sequence>MFTISGKVGLVTGGTQGIGAAISKELLRAGLRGIAIIGRSEDKGARMVKELIEEFGTNRAIFIKADVSIKEQFHEAFKKSVETFKNIDIVVNNAMISTAEWCTSIAVNLIGMITGTVLAYENYLPMYATDHKGVVINISSPAGLYGAAHSPHYAAAKSGGIALTLSMGCDLHYNRTGIKVIAVCPGYTGTPARVPDKEHFLGPAYFEALNQVLSNLRDPQPCSVVGKAVVDIIRKGRSGSIWIVDESKPPYEVKLQVVREDPTQSTTQFQRII</sequence>
<dbReference type="AlphaFoldDB" id="A0A1Y1L676"/>
<name>A0A1Y1L676_PHOPY</name>
<comment type="similarity">
    <text evidence="1 3">Belongs to the short-chain dehydrogenases/reductases (SDR) family.</text>
</comment>
<dbReference type="PROSITE" id="PS00061">
    <property type="entry name" value="ADH_SHORT"/>
    <property type="match status" value="1"/>
</dbReference>
<dbReference type="PRINTS" id="PR00080">
    <property type="entry name" value="SDRFAMILY"/>
</dbReference>
<evidence type="ECO:0000313" key="4">
    <source>
        <dbReference type="EMBL" id="JAV68311.1"/>
    </source>
</evidence>
<dbReference type="Gene3D" id="3.40.50.720">
    <property type="entry name" value="NAD(P)-binding Rossmann-like Domain"/>
    <property type="match status" value="1"/>
</dbReference>
<dbReference type="InterPro" id="IPR002347">
    <property type="entry name" value="SDR_fam"/>
</dbReference>
<organism evidence="4">
    <name type="scientific">Photinus pyralis</name>
    <name type="common">Common eastern firefly</name>
    <name type="synonym">Lampyris pyralis</name>
    <dbReference type="NCBI Taxonomy" id="7054"/>
    <lineage>
        <taxon>Eukaryota</taxon>
        <taxon>Metazoa</taxon>
        <taxon>Ecdysozoa</taxon>
        <taxon>Arthropoda</taxon>
        <taxon>Hexapoda</taxon>
        <taxon>Insecta</taxon>
        <taxon>Pterygota</taxon>
        <taxon>Neoptera</taxon>
        <taxon>Endopterygota</taxon>
        <taxon>Coleoptera</taxon>
        <taxon>Polyphaga</taxon>
        <taxon>Elateriformia</taxon>
        <taxon>Elateroidea</taxon>
        <taxon>Lampyridae</taxon>
        <taxon>Lampyrinae</taxon>
        <taxon>Photinus</taxon>
    </lineage>
</organism>
<dbReference type="InterPro" id="IPR036291">
    <property type="entry name" value="NAD(P)-bd_dom_sf"/>
</dbReference>
<protein>
    <recommendedName>
        <fullName evidence="5">15-hydroxyprostaglandin dehydrogenase</fullName>
    </recommendedName>
</protein>
<proteinExistence type="inferred from homology"/>
<evidence type="ECO:0000256" key="1">
    <source>
        <dbReference type="ARBA" id="ARBA00006484"/>
    </source>
</evidence>
<dbReference type="Pfam" id="PF00106">
    <property type="entry name" value="adh_short"/>
    <property type="match status" value="1"/>
</dbReference>
<dbReference type="InterPro" id="IPR020904">
    <property type="entry name" value="Sc_DH/Rdtase_CS"/>
</dbReference>
<evidence type="ECO:0008006" key="5">
    <source>
        <dbReference type="Google" id="ProtNLM"/>
    </source>
</evidence>